<keyword evidence="1" id="KW-1133">Transmembrane helix</keyword>
<sequence>MLADVSWGVYMTAVIVFLFFWYGFLIFRYYSKNPKSIFKGGFLFRSSAEKQAGRAGTFSEYKESFSTLEDAEELYDKILGAFTESDARGISKTEFENYLRFILSEYPFVKQSGLREKINSLAIAESAKYPEFVLSSSEMDSLWEEQQ</sequence>
<keyword evidence="1" id="KW-0472">Membrane</keyword>
<feature type="transmembrane region" description="Helical" evidence="1">
    <location>
        <begin position="6"/>
        <end position="30"/>
    </location>
</feature>
<evidence type="ECO:0000256" key="1">
    <source>
        <dbReference type="SAM" id="Phobius"/>
    </source>
</evidence>
<protein>
    <submittedName>
        <fullName evidence="2">Uncharacterized protein</fullName>
    </submittedName>
</protein>
<comment type="caution">
    <text evidence="2">The sequence shown here is derived from an EMBL/GenBank/DDBJ whole genome shotgun (WGS) entry which is preliminary data.</text>
</comment>
<evidence type="ECO:0000313" key="3">
    <source>
        <dbReference type="Proteomes" id="UP000199307"/>
    </source>
</evidence>
<reference evidence="2 3" key="1">
    <citation type="submission" date="2016-10" db="EMBL/GenBank/DDBJ databases">
        <authorList>
            <person name="Varghese N."/>
            <person name="Submissions S."/>
        </authorList>
    </citation>
    <scope>NUCLEOTIDE SEQUENCE [LARGE SCALE GENOMIC DNA]</scope>
    <source>
        <strain evidence="2 3">CGMCC 1.6859</strain>
    </source>
</reference>
<gene>
    <name evidence="2" type="ORF">SAMN02927916_3131</name>
</gene>
<organism evidence="2 3">
    <name type="scientific">Flavobacterium anhuiense</name>
    <dbReference type="NCBI Taxonomy" id="459526"/>
    <lineage>
        <taxon>Bacteria</taxon>
        <taxon>Pseudomonadati</taxon>
        <taxon>Bacteroidota</taxon>
        <taxon>Flavobacteriia</taxon>
        <taxon>Flavobacteriales</taxon>
        <taxon>Flavobacteriaceae</taxon>
        <taxon>Flavobacterium</taxon>
    </lineage>
</organism>
<dbReference type="EMBL" id="FMVC01000005">
    <property type="protein sequence ID" value="SCY74152.1"/>
    <property type="molecule type" value="Genomic_DNA"/>
</dbReference>
<dbReference type="Proteomes" id="UP000199307">
    <property type="component" value="Unassembled WGS sequence"/>
</dbReference>
<evidence type="ECO:0000313" key="2">
    <source>
        <dbReference type="EMBL" id="SCY74152.1"/>
    </source>
</evidence>
<dbReference type="RefSeq" id="WP_091133803.1">
    <property type="nucleotide sequence ID" value="NZ_FMVC01000005.1"/>
</dbReference>
<keyword evidence="3" id="KW-1185">Reference proteome</keyword>
<name>A0ABY0LWP2_9FLAO</name>
<keyword evidence="1" id="KW-0812">Transmembrane</keyword>
<accession>A0ABY0LWP2</accession>
<proteinExistence type="predicted"/>